<evidence type="ECO:0000256" key="1">
    <source>
        <dbReference type="ARBA" id="ARBA00004571"/>
    </source>
</evidence>
<proteinExistence type="inferred from homology"/>
<dbReference type="PANTHER" id="PTHR32552:SF81">
    <property type="entry name" value="TONB-DEPENDENT OUTER MEMBRANE RECEPTOR"/>
    <property type="match status" value="1"/>
</dbReference>
<keyword evidence="7" id="KW-0406">Ion transport</keyword>
<keyword evidence="10 11" id="KW-0998">Cell outer membrane</keyword>
<keyword evidence="17" id="KW-1185">Reference proteome</keyword>
<dbReference type="Pfam" id="PF00593">
    <property type="entry name" value="TonB_dep_Rec_b-barrel"/>
    <property type="match status" value="1"/>
</dbReference>
<evidence type="ECO:0000256" key="9">
    <source>
        <dbReference type="ARBA" id="ARBA00023136"/>
    </source>
</evidence>
<dbReference type="Gene3D" id="2.40.170.20">
    <property type="entry name" value="TonB-dependent receptor, beta-barrel domain"/>
    <property type="match status" value="1"/>
</dbReference>
<dbReference type="SUPFAM" id="SSF56935">
    <property type="entry name" value="Porins"/>
    <property type="match status" value="1"/>
</dbReference>
<evidence type="ECO:0000256" key="3">
    <source>
        <dbReference type="ARBA" id="ARBA00022452"/>
    </source>
</evidence>
<evidence type="ECO:0000256" key="8">
    <source>
        <dbReference type="ARBA" id="ARBA00023077"/>
    </source>
</evidence>
<keyword evidence="8 12" id="KW-0798">TonB box</keyword>
<evidence type="ECO:0000256" key="12">
    <source>
        <dbReference type="RuleBase" id="RU003357"/>
    </source>
</evidence>
<feature type="chain" id="PRO_5045538819" evidence="13">
    <location>
        <begin position="32"/>
        <end position="805"/>
    </location>
</feature>
<evidence type="ECO:0000256" key="6">
    <source>
        <dbReference type="ARBA" id="ARBA00023004"/>
    </source>
</evidence>
<keyword evidence="16" id="KW-0675">Receptor</keyword>
<keyword evidence="9 11" id="KW-0472">Membrane</keyword>
<keyword evidence="2 11" id="KW-0813">Transport</keyword>
<evidence type="ECO:0000256" key="5">
    <source>
        <dbReference type="ARBA" id="ARBA00022692"/>
    </source>
</evidence>
<comment type="caution">
    <text evidence="16">The sequence shown here is derived from an EMBL/GenBank/DDBJ whole genome shotgun (WGS) entry which is preliminary data.</text>
</comment>
<feature type="domain" description="TonB-dependent receptor plug" evidence="15">
    <location>
        <begin position="50"/>
        <end position="156"/>
    </location>
</feature>
<evidence type="ECO:0000256" key="13">
    <source>
        <dbReference type="SAM" id="SignalP"/>
    </source>
</evidence>
<dbReference type="Proteomes" id="UP000478090">
    <property type="component" value="Unassembled WGS sequence"/>
</dbReference>
<name>A0ABW9VLK5_9BURK</name>
<evidence type="ECO:0000313" key="17">
    <source>
        <dbReference type="Proteomes" id="UP000478090"/>
    </source>
</evidence>
<sequence length="805" mass="87126">METHMSKPNRTILSASLAAAFSAYLVPPAWAADDIQSVVVTAQSRKQLVQDVPMTMAVLTSKDIDAVGAKDLADLNGYIPGLSVDATEPTQPSFGIRGVQAADFGIATDSPVGIYVDGVYTGKTGGALMNFIDVQRIEVVKGPQGTLFGRNSAAGAIAITANEPGKELDAAGHLKLGKFGRANADVMMNLPISDTLAARIVAVRSGSEGWADNTTTGKKSGGDKDWATRITLRKDFDAAKVVFGWEHENMEQYGRPAFGVLKDPRLPLNGYRGVYDATYTANFVDPFTAKLENDQPGTEGRLFDGATLRIEAPLGGMTFNATSAYRRFNTHNLTDNDGTARPTLQLTTQDAKQARSFQQEFKLSGKTEQLDWIAGLSFYNNNEHQDAGAYVSTGTLDTLSQFAGGQPNFAMLFGGLGAAGLPGINSSTMFSWDETHYSDVHTRSSSVYADTIWHLSPQTNATAGLRYTRDSKQMTWFVPRRVSPQLDNFLNAYGPLAGLNAAAFPDNVIFATAAQLAATPVSRSKDWTDFSPRLVLDHKLDKDTLLFTSLARGYQAGGFNIFTPPNPASATSTGQDPSFAPEKMTNFEAGVKMGLPQYRATVNASLFAYKFKNLQDVQLYSVGTLPTYNVVASDQKAQGLDLDARIRLSPRITLFGGMEYIDQTYTRYQRLDASGKVTLDLGGQPVGTPRLTAMGGINVNWEAYEGRSSINFQGTHASAQRCNSDTARLNCLSTAQLKTGSATSKFDLRMAWDSPSSRYGVALLVNNVFDQRYIQSLGGQTEQYGAPYAYLTPPRSIAVEFRASL</sequence>
<evidence type="ECO:0000256" key="7">
    <source>
        <dbReference type="ARBA" id="ARBA00023065"/>
    </source>
</evidence>
<feature type="domain" description="TonB-dependent receptor-like beta-barrel" evidence="14">
    <location>
        <begin position="292"/>
        <end position="768"/>
    </location>
</feature>
<comment type="similarity">
    <text evidence="11 12">Belongs to the TonB-dependent receptor family.</text>
</comment>
<keyword evidence="5 11" id="KW-0812">Transmembrane</keyword>
<dbReference type="Pfam" id="PF07715">
    <property type="entry name" value="Plug"/>
    <property type="match status" value="1"/>
</dbReference>
<dbReference type="EMBL" id="WWCM01000004">
    <property type="protein sequence ID" value="MYM39368.1"/>
    <property type="molecule type" value="Genomic_DNA"/>
</dbReference>
<evidence type="ECO:0000256" key="2">
    <source>
        <dbReference type="ARBA" id="ARBA00022448"/>
    </source>
</evidence>
<keyword evidence="13" id="KW-0732">Signal</keyword>
<feature type="signal peptide" evidence="13">
    <location>
        <begin position="1"/>
        <end position="31"/>
    </location>
</feature>
<accession>A0ABW9VLK5</accession>
<dbReference type="InterPro" id="IPR039426">
    <property type="entry name" value="TonB-dep_rcpt-like"/>
</dbReference>
<dbReference type="PROSITE" id="PS52016">
    <property type="entry name" value="TONB_DEPENDENT_REC_3"/>
    <property type="match status" value="1"/>
</dbReference>
<keyword evidence="3 11" id="KW-1134">Transmembrane beta strand</keyword>
<reference evidence="16 17" key="1">
    <citation type="submission" date="2019-12" db="EMBL/GenBank/DDBJ databases">
        <title>Novel species isolated from a subtropical stream in China.</title>
        <authorList>
            <person name="Lu H."/>
        </authorList>
    </citation>
    <scope>NUCLEOTIDE SEQUENCE [LARGE SCALE GENOMIC DNA]</scope>
    <source>
        <strain evidence="16 17">CY13W</strain>
    </source>
</reference>
<keyword evidence="4" id="KW-0410">Iron transport</keyword>
<evidence type="ECO:0000259" key="15">
    <source>
        <dbReference type="Pfam" id="PF07715"/>
    </source>
</evidence>
<organism evidence="16 17">
    <name type="scientific">Duganella qianjiadongensis</name>
    <dbReference type="NCBI Taxonomy" id="2692176"/>
    <lineage>
        <taxon>Bacteria</taxon>
        <taxon>Pseudomonadati</taxon>
        <taxon>Pseudomonadota</taxon>
        <taxon>Betaproteobacteria</taxon>
        <taxon>Burkholderiales</taxon>
        <taxon>Oxalobacteraceae</taxon>
        <taxon>Telluria group</taxon>
        <taxon>Duganella</taxon>
    </lineage>
</organism>
<dbReference type="InterPro" id="IPR000531">
    <property type="entry name" value="Beta-barrel_TonB"/>
</dbReference>
<evidence type="ECO:0000256" key="4">
    <source>
        <dbReference type="ARBA" id="ARBA00022496"/>
    </source>
</evidence>
<dbReference type="InterPro" id="IPR036942">
    <property type="entry name" value="Beta-barrel_TonB_sf"/>
</dbReference>
<evidence type="ECO:0000256" key="10">
    <source>
        <dbReference type="ARBA" id="ARBA00023237"/>
    </source>
</evidence>
<evidence type="ECO:0000256" key="11">
    <source>
        <dbReference type="PROSITE-ProRule" id="PRU01360"/>
    </source>
</evidence>
<evidence type="ECO:0000259" key="14">
    <source>
        <dbReference type="Pfam" id="PF00593"/>
    </source>
</evidence>
<keyword evidence="6" id="KW-0408">Iron</keyword>
<dbReference type="PANTHER" id="PTHR32552">
    <property type="entry name" value="FERRICHROME IRON RECEPTOR-RELATED"/>
    <property type="match status" value="1"/>
</dbReference>
<dbReference type="InterPro" id="IPR012910">
    <property type="entry name" value="Plug_dom"/>
</dbReference>
<evidence type="ECO:0000313" key="16">
    <source>
        <dbReference type="EMBL" id="MYM39368.1"/>
    </source>
</evidence>
<comment type="subcellular location">
    <subcellularLocation>
        <location evidence="1 11">Cell outer membrane</location>
        <topology evidence="1 11">Multi-pass membrane protein</topology>
    </subcellularLocation>
</comment>
<gene>
    <name evidence="16" type="ORF">GTP27_08495</name>
</gene>
<protein>
    <submittedName>
        <fullName evidence="16">TonB-dependent receptor</fullName>
    </submittedName>
</protein>